<evidence type="ECO:0000313" key="3">
    <source>
        <dbReference type="Proteomes" id="UP000239724"/>
    </source>
</evidence>
<sequence length="29" mass="3379">MTFDYILGGLVTAFLLVYLVFALLRPERF</sequence>
<keyword evidence="1" id="KW-1133">Transmembrane helix</keyword>
<evidence type="ECO:0000313" key="2">
    <source>
        <dbReference type="EMBL" id="PPQ27323.1"/>
    </source>
</evidence>
<dbReference type="EMBL" id="NHRY01000260">
    <property type="protein sequence ID" value="PPQ27323.1"/>
    <property type="molecule type" value="Genomic_DNA"/>
</dbReference>
<keyword evidence="1" id="KW-0472">Membrane</keyword>
<dbReference type="Proteomes" id="UP000239724">
    <property type="component" value="Unassembled WGS sequence"/>
</dbReference>
<dbReference type="AlphaFoldDB" id="A0A2S6MY75"/>
<dbReference type="GO" id="GO:0005886">
    <property type="term" value="C:plasma membrane"/>
    <property type="evidence" value="ECO:0007669"/>
    <property type="project" value="InterPro"/>
</dbReference>
<keyword evidence="1" id="KW-0812">Transmembrane</keyword>
<dbReference type="InterPro" id="IPR011726">
    <property type="entry name" value="KdpF"/>
</dbReference>
<proteinExistence type="predicted"/>
<evidence type="ECO:0000256" key="1">
    <source>
        <dbReference type="SAM" id="Phobius"/>
    </source>
</evidence>
<organism evidence="2 3">
    <name type="scientific">Rhodopila globiformis</name>
    <name type="common">Rhodopseudomonas globiformis</name>
    <dbReference type="NCBI Taxonomy" id="1071"/>
    <lineage>
        <taxon>Bacteria</taxon>
        <taxon>Pseudomonadati</taxon>
        <taxon>Pseudomonadota</taxon>
        <taxon>Alphaproteobacteria</taxon>
        <taxon>Acetobacterales</taxon>
        <taxon>Acetobacteraceae</taxon>
        <taxon>Rhodopila</taxon>
    </lineage>
</organism>
<dbReference type="Pfam" id="PF09604">
    <property type="entry name" value="Potass_KdpF"/>
    <property type="match status" value="1"/>
</dbReference>
<accession>A0A2S6MY75</accession>
<dbReference type="GO" id="GO:0008556">
    <property type="term" value="F:P-type potassium transmembrane transporter activity"/>
    <property type="evidence" value="ECO:0007669"/>
    <property type="project" value="InterPro"/>
</dbReference>
<dbReference type="RefSeq" id="WP_104522053.1">
    <property type="nucleotide sequence ID" value="NZ_NHRY01000260.1"/>
</dbReference>
<name>A0A2S6MY75_RHOGL</name>
<protein>
    <submittedName>
        <fullName evidence="2">Potassium-transporting ATPase subunit F</fullName>
    </submittedName>
</protein>
<keyword evidence="3" id="KW-1185">Reference proteome</keyword>
<feature type="transmembrane region" description="Helical" evidence="1">
    <location>
        <begin position="6"/>
        <end position="24"/>
    </location>
</feature>
<gene>
    <name evidence="2" type="ORF">CCS01_27640</name>
</gene>
<reference evidence="2 3" key="1">
    <citation type="journal article" date="2018" name="Arch. Microbiol.">
        <title>New insights into the metabolic potential of the phototrophic purple bacterium Rhodopila globiformis DSM 161(T) from its draft genome sequence and evidence for a vanadium-dependent nitrogenase.</title>
        <authorList>
            <person name="Imhoff J.F."/>
            <person name="Rahn T."/>
            <person name="Kunzel S."/>
            <person name="Neulinger S.C."/>
        </authorList>
    </citation>
    <scope>NUCLEOTIDE SEQUENCE [LARGE SCALE GENOMIC DNA]</scope>
    <source>
        <strain evidence="2 3">DSM 161</strain>
    </source>
</reference>
<dbReference type="NCBIfam" id="TIGR02115">
    <property type="entry name" value="potass_kdpF"/>
    <property type="match status" value="1"/>
</dbReference>
<comment type="caution">
    <text evidence="2">The sequence shown here is derived from an EMBL/GenBank/DDBJ whole genome shotgun (WGS) entry which is preliminary data.</text>
</comment>